<evidence type="ECO:0000313" key="3">
    <source>
        <dbReference type="Proteomes" id="UP000077684"/>
    </source>
</evidence>
<reference evidence="2" key="2">
    <citation type="journal article" date="2019" name="IMA Fungus">
        <title>Genome sequencing and comparison of five Tilletia species to identify candidate genes for the detection of regulated species infecting wheat.</title>
        <authorList>
            <person name="Nguyen H.D.T."/>
            <person name="Sultana T."/>
            <person name="Kesanakurti P."/>
            <person name="Hambleton S."/>
        </authorList>
    </citation>
    <scope>NUCLEOTIDE SEQUENCE</scope>
    <source>
        <strain evidence="2">DAOMC 236426</strain>
    </source>
</reference>
<comment type="caution">
    <text evidence="2">The sequence shown here is derived from an EMBL/GenBank/DDBJ whole genome shotgun (WGS) entry which is preliminary data.</text>
</comment>
<feature type="compositionally biased region" description="Low complexity" evidence="1">
    <location>
        <begin position="129"/>
        <end position="140"/>
    </location>
</feature>
<dbReference type="SUPFAM" id="SSF56672">
    <property type="entry name" value="DNA/RNA polymerases"/>
    <property type="match status" value="1"/>
</dbReference>
<dbReference type="AlphaFoldDB" id="A0A8X7SSY7"/>
<feature type="region of interest" description="Disordered" evidence="1">
    <location>
        <begin position="129"/>
        <end position="202"/>
    </location>
</feature>
<dbReference type="Proteomes" id="UP000077684">
    <property type="component" value="Unassembled WGS sequence"/>
</dbReference>
<dbReference type="EMBL" id="LWDE02001728">
    <property type="protein sequence ID" value="KAE8239442.1"/>
    <property type="molecule type" value="Genomic_DNA"/>
</dbReference>
<organism evidence="2 3">
    <name type="scientific">Tilletia controversa</name>
    <name type="common">dwarf bunt fungus</name>
    <dbReference type="NCBI Taxonomy" id="13291"/>
    <lineage>
        <taxon>Eukaryota</taxon>
        <taxon>Fungi</taxon>
        <taxon>Dikarya</taxon>
        <taxon>Basidiomycota</taxon>
        <taxon>Ustilaginomycotina</taxon>
        <taxon>Exobasidiomycetes</taxon>
        <taxon>Tilletiales</taxon>
        <taxon>Tilletiaceae</taxon>
        <taxon>Tilletia</taxon>
    </lineage>
</organism>
<gene>
    <name evidence="2" type="ORF">A4X06_0g8262</name>
</gene>
<name>A0A8X7SSY7_9BASI</name>
<reference evidence="2" key="1">
    <citation type="submission" date="2016-04" db="EMBL/GenBank/DDBJ databases">
        <authorList>
            <person name="Nguyen H.D."/>
            <person name="Samba Siva P."/>
            <person name="Cullis J."/>
            <person name="Levesque C.A."/>
            <person name="Hambleton S."/>
        </authorList>
    </citation>
    <scope>NUCLEOTIDE SEQUENCE</scope>
    <source>
        <strain evidence="2">DAOMC 236426</strain>
    </source>
</reference>
<protein>
    <submittedName>
        <fullName evidence="2">Uncharacterized protein</fullName>
    </submittedName>
</protein>
<accession>A0A8X7SSY7</accession>
<feature type="compositionally biased region" description="Polar residues" evidence="1">
    <location>
        <begin position="190"/>
        <end position="202"/>
    </location>
</feature>
<dbReference type="PANTHER" id="PTHR33050">
    <property type="entry name" value="REVERSE TRANSCRIPTASE DOMAIN-CONTAINING PROTEIN"/>
    <property type="match status" value="1"/>
</dbReference>
<dbReference type="PANTHER" id="PTHR33050:SF7">
    <property type="entry name" value="RIBONUCLEASE H"/>
    <property type="match status" value="1"/>
</dbReference>
<proteinExistence type="predicted"/>
<dbReference type="InterPro" id="IPR043502">
    <property type="entry name" value="DNA/RNA_pol_sf"/>
</dbReference>
<sequence>MWAAANNMLMYMAIIANDAVDPDKKCLLTQERDGWRKAFNEVFNHQLVMEDPVKNWPILAEYVDNIRKKIYLRPVGSRIKPFGIRDKLFRQISDTVQKRTAAAELSATIQSVSAAAVAAAQAAIHAQLASSNKQSSSGAASGSGGGGSSSKKSKPFRTSPVLELQKGTMPTPNETRTAKLSGAPTAAPSAINSTSPAANNPTAVRDVTNAASAATPGTKPPLAPVSSPLRSEGFKALLDKHNLLSAFLELMEGLENGFSFGIPPITVTRTPPNHKSATSDLKTLNSAIEKEIGLGRACGPYTKEEVEDLIGPFQTSPLGLVPKPNGKWRMVQDFSYPRKGDYPAINNYIASDEFVCAWHGYWDFVGLVNFFLLPPVSAVGLDRADLGFGGLCTVRSLPVCRLTTIPECRSASVERAHVGRLPHLLCLAFADGGPLGLGRVWRSPTPATARFMPPGSLAAMADASEAFRAVGAAKDQWPGLVILASSGWFIIDTRLPFGLASATGVWGSVADATLAIIHAHFDTEVGLRAVKWVDDFVFMKPPSSDLLLNDVLAVTEPLGFPWHPEKRSEFASEVRYLGFEFNVHTFIVQLPEDKAGKYRERVLPFAKSGHVRLKDVERVFGCLQHIVIMARDLGPHLADFAEFLGVFDRDDLFQHRFIPARVQDEAKVWLKALGSPLRRSFAAPGPPFPHDIFVDASTEWGIGITSGERWAAFKFRPGWQQESRQILWAEAVALEFGLLVAIEMGGSGHSILIHSDNQGVIGAFRFGRCRGRQANTVLKQIVNLERAHKFELRINYVPTAINPADGPSRGKFPPGPMLPTFNIPAPVQPFLDDVRGAQPSAQ</sequence>
<keyword evidence="3" id="KW-1185">Reference proteome</keyword>
<evidence type="ECO:0000313" key="2">
    <source>
        <dbReference type="EMBL" id="KAE8239442.1"/>
    </source>
</evidence>
<dbReference type="InterPro" id="IPR052055">
    <property type="entry name" value="Hepadnavirus_pol/RT"/>
</dbReference>
<evidence type="ECO:0000256" key="1">
    <source>
        <dbReference type="SAM" id="MobiDB-lite"/>
    </source>
</evidence>